<keyword evidence="3" id="KW-0786">Thiamine pyrophosphate</keyword>
<gene>
    <name evidence="5" type="ORF">IAD36_10035</name>
</gene>
<evidence type="ECO:0000313" key="6">
    <source>
        <dbReference type="Proteomes" id="UP000824238"/>
    </source>
</evidence>
<name>A0A9D1DNA1_9FIRM</name>
<dbReference type="Gene3D" id="3.40.50.970">
    <property type="match status" value="1"/>
</dbReference>
<comment type="similarity">
    <text evidence="2">Belongs to the transketolase family.</text>
</comment>
<dbReference type="SUPFAM" id="SSF52922">
    <property type="entry name" value="TK C-terminal domain-like"/>
    <property type="match status" value="1"/>
</dbReference>
<dbReference type="InterPro" id="IPR009014">
    <property type="entry name" value="Transketo_C/PFOR_II"/>
</dbReference>
<dbReference type="InterPro" id="IPR029061">
    <property type="entry name" value="THDP-binding"/>
</dbReference>
<dbReference type="InterPro" id="IPR051157">
    <property type="entry name" value="PDH/Transketolase"/>
</dbReference>
<dbReference type="Proteomes" id="UP000824238">
    <property type="component" value="Unassembled WGS sequence"/>
</dbReference>
<evidence type="ECO:0000256" key="2">
    <source>
        <dbReference type="ARBA" id="ARBA00007131"/>
    </source>
</evidence>
<proteinExistence type="inferred from homology"/>
<dbReference type="Pfam" id="PF02780">
    <property type="entry name" value="Transketolase_C"/>
    <property type="match status" value="1"/>
</dbReference>
<dbReference type="Gene3D" id="3.40.50.920">
    <property type="match status" value="1"/>
</dbReference>
<dbReference type="FunFam" id="3.40.50.970:FF:000129">
    <property type="entry name" value="Transketolase"/>
    <property type="match status" value="1"/>
</dbReference>
<dbReference type="SUPFAM" id="SSF52518">
    <property type="entry name" value="Thiamin diphosphate-binding fold (THDP-binding)"/>
    <property type="match status" value="1"/>
</dbReference>
<reference evidence="5" key="1">
    <citation type="submission" date="2020-10" db="EMBL/GenBank/DDBJ databases">
        <authorList>
            <person name="Gilroy R."/>
        </authorList>
    </citation>
    <scope>NUCLEOTIDE SEQUENCE</scope>
    <source>
        <strain evidence="5">ChiGjej3B3-7149</strain>
    </source>
</reference>
<dbReference type="PANTHER" id="PTHR43825:SF1">
    <property type="entry name" value="TRANSKETOLASE-LIKE PYRIMIDINE-BINDING DOMAIN-CONTAINING PROTEIN"/>
    <property type="match status" value="1"/>
</dbReference>
<evidence type="ECO:0000259" key="4">
    <source>
        <dbReference type="SMART" id="SM00861"/>
    </source>
</evidence>
<accession>A0A9D1DNA1</accession>
<organism evidence="5 6">
    <name type="scientific">Candidatus Scatomorpha intestinigallinarum</name>
    <dbReference type="NCBI Taxonomy" id="2840923"/>
    <lineage>
        <taxon>Bacteria</taxon>
        <taxon>Bacillati</taxon>
        <taxon>Bacillota</taxon>
        <taxon>Clostridia</taxon>
        <taxon>Eubacteriales</taxon>
        <taxon>Candidatus Scatomorpha</taxon>
    </lineage>
</organism>
<reference evidence="5" key="2">
    <citation type="journal article" date="2021" name="PeerJ">
        <title>Extensive microbial diversity within the chicken gut microbiome revealed by metagenomics and culture.</title>
        <authorList>
            <person name="Gilroy R."/>
            <person name="Ravi A."/>
            <person name="Getino M."/>
            <person name="Pursley I."/>
            <person name="Horton D.L."/>
            <person name="Alikhan N.F."/>
            <person name="Baker D."/>
            <person name="Gharbi K."/>
            <person name="Hall N."/>
            <person name="Watson M."/>
            <person name="Adriaenssens E.M."/>
            <person name="Foster-Nyarko E."/>
            <person name="Jarju S."/>
            <person name="Secka A."/>
            <person name="Antonio M."/>
            <person name="Oren A."/>
            <person name="Chaudhuri R.R."/>
            <person name="La Ragione R."/>
            <person name="Hildebrand F."/>
            <person name="Pallen M.J."/>
        </authorList>
    </citation>
    <scope>NUCLEOTIDE SEQUENCE</scope>
    <source>
        <strain evidence="5">ChiGjej3B3-7149</strain>
    </source>
</reference>
<dbReference type="InterPro" id="IPR033248">
    <property type="entry name" value="Transketolase_C"/>
</dbReference>
<dbReference type="CDD" id="cd07033">
    <property type="entry name" value="TPP_PYR_DXS_TK_like"/>
    <property type="match status" value="1"/>
</dbReference>
<feature type="domain" description="Transketolase-like pyrimidine-binding" evidence="4">
    <location>
        <begin position="5"/>
        <end position="171"/>
    </location>
</feature>
<dbReference type="EMBL" id="DVHH01000241">
    <property type="protein sequence ID" value="HIR55918.1"/>
    <property type="molecule type" value="Genomic_DNA"/>
</dbReference>
<dbReference type="AlphaFoldDB" id="A0A9D1DNA1"/>
<evidence type="ECO:0000256" key="1">
    <source>
        <dbReference type="ARBA" id="ARBA00001964"/>
    </source>
</evidence>
<comment type="cofactor">
    <cofactor evidence="1">
        <name>thiamine diphosphate</name>
        <dbReference type="ChEBI" id="CHEBI:58937"/>
    </cofactor>
</comment>
<dbReference type="PANTHER" id="PTHR43825">
    <property type="entry name" value="PYRUVATE DEHYDROGENASE E1 COMPONENT"/>
    <property type="match status" value="1"/>
</dbReference>
<evidence type="ECO:0000256" key="3">
    <source>
        <dbReference type="ARBA" id="ARBA00023052"/>
    </source>
</evidence>
<sequence length="314" mass="33466">MNELRDANRAYGEKLAELGAELPELVVLDADLAACSKTAPFIERFPGRHYNVGIQECNMVGVAAGMAACGKIPFVNSFGMFTAGRAYDQIRNAVVYPGLNVKVVGFYSGLSNGEDGPTHQCVEDLALMRAVPNMVVMCPCDANEAALMTEAAAKHSGPCFIRMGRGPVETVTEFEGYKFEIGKGVVMRPGRDAAIIATGNMVATALKAAALLEAEGLDVRVIDMHTIKPIDRQLVLETARETGAIVTSEEHNVLGGLGGAVAEVVGEEYPVPVLRHGMRDCFGKSGKHDDVLALFGLTETVLADTVRRAVALKK</sequence>
<dbReference type="InterPro" id="IPR005475">
    <property type="entry name" value="Transketolase-like_Pyr-bd"/>
</dbReference>
<comment type="caution">
    <text evidence="5">The sequence shown here is derived from an EMBL/GenBank/DDBJ whole genome shotgun (WGS) entry which is preliminary data.</text>
</comment>
<dbReference type="Pfam" id="PF02779">
    <property type="entry name" value="Transket_pyr"/>
    <property type="match status" value="1"/>
</dbReference>
<protein>
    <submittedName>
        <fullName evidence="5">Transketolase family protein</fullName>
    </submittedName>
</protein>
<dbReference type="SMART" id="SM00861">
    <property type="entry name" value="Transket_pyr"/>
    <property type="match status" value="1"/>
</dbReference>
<evidence type="ECO:0000313" key="5">
    <source>
        <dbReference type="EMBL" id="HIR55918.1"/>
    </source>
</evidence>